<accession>A0A2N6NRQ2</accession>
<dbReference type="EC" id="1.2.1.3" evidence="3"/>
<dbReference type="FunFam" id="3.40.309.10:FF:000012">
    <property type="entry name" value="Betaine aldehyde dehydrogenase"/>
    <property type="match status" value="1"/>
</dbReference>
<proteinExistence type="inferred from homology"/>
<dbReference type="PANTHER" id="PTHR11699">
    <property type="entry name" value="ALDEHYDE DEHYDROGENASE-RELATED"/>
    <property type="match status" value="1"/>
</dbReference>
<comment type="similarity">
    <text evidence="1">Belongs to the aldehyde dehydrogenase family.</text>
</comment>
<dbReference type="InterPro" id="IPR015590">
    <property type="entry name" value="Aldehyde_DH_dom"/>
</dbReference>
<dbReference type="OMA" id="NAWAMLS"/>
<dbReference type="InterPro" id="IPR016161">
    <property type="entry name" value="Ald_DH/histidinol_DH"/>
</dbReference>
<dbReference type="SUPFAM" id="SSF53720">
    <property type="entry name" value="ALDH-like"/>
    <property type="match status" value="1"/>
</dbReference>
<reference evidence="6 7" key="1">
    <citation type="journal article" date="2016" name="Appl. Microbiol. Biotechnol.">
        <title>Characterization of T-DNA insertion mutants with decreased virulence in the entomopathogenic fungus Beauveria bassiana JEF-007.</title>
        <authorList>
            <person name="Kim S."/>
            <person name="Lee S.J."/>
            <person name="Nai Y.S."/>
            <person name="Yu J.S."/>
            <person name="Lee M.R."/>
            <person name="Yang Y.T."/>
            <person name="Kim J.S."/>
        </authorList>
    </citation>
    <scope>NUCLEOTIDE SEQUENCE [LARGE SCALE GENOMIC DNA]</scope>
    <source>
        <strain evidence="6 7">JEF-007</strain>
    </source>
</reference>
<dbReference type="GO" id="GO:0046394">
    <property type="term" value="P:carboxylic acid biosynthetic process"/>
    <property type="evidence" value="ECO:0007669"/>
    <property type="project" value="UniProtKB-ARBA"/>
</dbReference>
<dbReference type="AlphaFoldDB" id="A0A2N6NRQ2"/>
<dbReference type="InterPro" id="IPR016163">
    <property type="entry name" value="Ald_DH_C"/>
</dbReference>
<keyword evidence="2" id="KW-0560">Oxidoreductase</keyword>
<comment type="catalytic activity">
    <reaction evidence="4">
        <text>an aldehyde + NAD(+) + H2O = a carboxylate + NADH + 2 H(+)</text>
        <dbReference type="Rhea" id="RHEA:16185"/>
        <dbReference type="ChEBI" id="CHEBI:15377"/>
        <dbReference type="ChEBI" id="CHEBI:15378"/>
        <dbReference type="ChEBI" id="CHEBI:17478"/>
        <dbReference type="ChEBI" id="CHEBI:29067"/>
        <dbReference type="ChEBI" id="CHEBI:57540"/>
        <dbReference type="ChEBI" id="CHEBI:57945"/>
        <dbReference type="EC" id="1.2.1.3"/>
    </reaction>
</comment>
<dbReference type="Pfam" id="PF00171">
    <property type="entry name" value="Aldedh"/>
    <property type="match status" value="1"/>
</dbReference>
<dbReference type="Proteomes" id="UP000235728">
    <property type="component" value="Unassembled WGS sequence"/>
</dbReference>
<gene>
    <name evidence="6" type="primary">ALTA10_1</name>
    <name evidence="6" type="ORF">BM221_004599</name>
</gene>
<evidence type="ECO:0000256" key="2">
    <source>
        <dbReference type="ARBA" id="ARBA00023002"/>
    </source>
</evidence>
<evidence type="ECO:0000313" key="6">
    <source>
        <dbReference type="EMBL" id="PMB69952.1"/>
    </source>
</evidence>
<sequence>MITIWKLAPAIAAGNVLIIKTPELTPLYAQKLASLIKEAGFPPGVVNVLCGYGHVAGQALAEHNGVKKISFTGSGPVGRQIMMAAAASNLKKVTLELGGKGPSIVFADADVPNALFWTALGFTTNNGQVCAAGSRIYVHAAIYDSFLHALAERLVQSAQGDPLAEGTTKGPVISRQQKAKILAYIRQAKESGIRVLAETDAAREQGHFVASTAFADVPDDARIMQEEIFGPVASIAKFTSEAEVIEKANATEYGLSAAVFTNNVSRAQRVSSALESGQVTINCWGMLNANTPFGGVKQSGFGRDMGEEALDGWLTTKTVKYFTLPAADEEK</sequence>
<evidence type="ECO:0000256" key="3">
    <source>
        <dbReference type="ARBA" id="ARBA00024226"/>
    </source>
</evidence>
<evidence type="ECO:0000313" key="7">
    <source>
        <dbReference type="Proteomes" id="UP000235728"/>
    </source>
</evidence>
<dbReference type="EMBL" id="MRVG01000004">
    <property type="protein sequence ID" value="PMB69952.1"/>
    <property type="molecule type" value="Genomic_DNA"/>
</dbReference>
<dbReference type="FunFam" id="3.40.605.10:FF:000026">
    <property type="entry name" value="Aldehyde dehydrogenase, putative"/>
    <property type="match status" value="1"/>
</dbReference>
<name>A0A2N6NRQ2_BEABA</name>
<dbReference type="Gene3D" id="3.40.309.10">
    <property type="entry name" value="Aldehyde Dehydrogenase, Chain A, domain 2"/>
    <property type="match status" value="1"/>
</dbReference>
<protein>
    <recommendedName>
        <fullName evidence="3">aldehyde dehydrogenase (NAD(+))</fullName>
        <ecNumber evidence="3">1.2.1.3</ecNumber>
    </recommendedName>
</protein>
<dbReference type="GO" id="GO:0004029">
    <property type="term" value="F:aldehyde dehydrogenase (NAD+) activity"/>
    <property type="evidence" value="ECO:0007669"/>
    <property type="project" value="UniProtKB-EC"/>
</dbReference>
<evidence type="ECO:0000259" key="5">
    <source>
        <dbReference type="Pfam" id="PF00171"/>
    </source>
</evidence>
<organism evidence="6 7">
    <name type="scientific">Beauveria bassiana</name>
    <name type="common">White muscardine disease fungus</name>
    <name type="synonym">Tritirachium shiotae</name>
    <dbReference type="NCBI Taxonomy" id="176275"/>
    <lineage>
        <taxon>Eukaryota</taxon>
        <taxon>Fungi</taxon>
        <taxon>Dikarya</taxon>
        <taxon>Ascomycota</taxon>
        <taxon>Pezizomycotina</taxon>
        <taxon>Sordariomycetes</taxon>
        <taxon>Hypocreomycetidae</taxon>
        <taxon>Hypocreales</taxon>
        <taxon>Cordycipitaceae</taxon>
        <taxon>Beauveria</taxon>
    </lineage>
</organism>
<feature type="domain" description="Aldehyde dehydrogenase" evidence="5">
    <location>
        <begin position="1"/>
        <end position="319"/>
    </location>
</feature>
<dbReference type="InterPro" id="IPR016162">
    <property type="entry name" value="Ald_DH_N"/>
</dbReference>
<evidence type="ECO:0000256" key="4">
    <source>
        <dbReference type="ARBA" id="ARBA00049194"/>
    </source>
</evidence>
<evidence type="ECO:0000256" key="1">
    <source>
        <dbReference type="ARBA" id="ARBA00009986"/>
    </source>
</evidence>
<dbReference type="Gene3D" id="3.40.605.10">
    <property type="entry name" value="Aldehyde Dehydrogenase, Chain A, domain 1"/>
    <property type="match status" value="1"/>
</dbReference>
<comment type="caution">
    <text evidence="6">The sequence shown here is derived from an EMBL/GenBank/DDBJ whole genome shotgun (WGS) entry which is preliminary data.</text>
</comment>